<evidence type="ECO:0000259" key="2">
    <source>
        <dbReference type="PROSITE" id="PS50943"/>
    </source>
</evidence>
<accession>A0A520N270</accession>
<dbReference type="CDD" id="cd00093">
    <property type="entry name" value="HTH_XRE"/>
    <property type="match status" value="1"/>
</dbReference>
<dbReference type="PROSITE" id="PS50943">
    <property type="entry name" value="HTH_CROC1"/>
    <property type="match status" value="1"/>
</dbReference>
<dbReference type="EMBL" id="SHBH01000001">
    <property type="protein sequence ID" value="RZO27536.1"/>
    <property type="molecule type" value="Genomic_DNA"/>
</dbReference>
<dbReference type="GO" id="GO:0003677">
    <property type="term" value="F:DNA binding"/>
    <property type="evidence" value="ECO:0007669"/>
    <property type="project" value="InterPro"/>
</dbReference>
<dbReference type="Proteomes" id="UP000319384">
    <property type="component" value="Unassembled WGS sequence"/>
</dbReference>
<dbReference type="InterPro" id="IPR025194">
    <property type="entry name" value="RodZ-like_C"/>
</dbReference>
<dbReference type="Pfam" id="PF13413">
    <property type="entry name" value="HTH_25"/>
    <property type="match status" value="1"/>
</dbReference>
<comment type="caution">
    <text evidence="3">The sequence shown here is derived from an EMBL/GenBank/DDBJ whole genome shotgun (WGS) entry which is preliminary data.</text>
</comment>
<name>A0A520N270_9GAMM</name>
<proteinExistence type="predicted"/>
<organism evidence="3 4">
    <name type="scientific">SAR86 cluster bacterium</name>
    <dbReference type="NCBI Taxonomy" id="2030880"/>
    <lineage>
        <taxon>Bacteria</taxon>
        <taxon>Pseudomonadati</taxon>
        <taxon>Pseudomonadota</taxon>
        <taxon>Gammaproteobacteria</taxon>
        <taxon>SAR86 cluster</taxon>
    </lineage>
</organism>
<gene>
    <name evidence="3" type="ORF">EVA95_00170</name>
</gene>
<dbReference type="Pfam" id="PF13464">
    <property type="entry name" value="RodZ_C"/>
    <property type="match status" value="1"/>
</dbReference>
<dbReference type="PANTHER" id="PTHR34475">
    <property type="match status" value="1"/>
</dbReference>
<dbReference type="InterPro" id="IPR050400">
    <property type="entry name" value="Bact_Cytoskel_RodZ"/>
</dbReference>
<protein>
    <submittedName>
        <fullName evidence="3">Helix-turn-helix domain-containing protein</fullName>
    </submittedName>
</protein>
<feature type="transmembrane region" description="Helical" evidence="1">
    <location>
        <begin position="107"/>
        <end position="127"/>
    </location>
</feature>
<dbReference type="InterPro" id="IPR001387">
    <property type="entry name" value="Cro/C1-type_HTH"/>
</dbReference>
<evidence type="ECO:0000313" key="3">
    <source>
        <dbReference type="EMBL" id="RZO27536.1"/>
    </source>
</evidence>
<keyword evidence="1" id="KW-0812">Transmembrane</keyword>
<keyword evidence="1" id="KW-0472">Membrane</keyword>
<feature type="domain" description="HTH cro/C1-type" evidence="2">
    <location>
        <begin position="17"/>
        <end position="52"/>
    </location>
</feature>
<reference evidence="3 4" key="1">
    <citation type="submission" date="2019-02" db="EMBL/GenBank/DDBJ databases">
        <title>Prokaryotic population dynamics and viral predation in marine succession experiment using metagenomics: the confinement effect.</title>
        <authorList>
            <person name="Haro-Moreno J.M."/>
            <person name="Rodriguez-Valera F."/>
            <person name="Lopez-Perez M."/>
        </authorList>
    </citation>
    <scope>NUCLEOTIDE SEQUENCE [LARGE SCALE GENOMIC DNA]</scope>
    <source>
        <strain evidence="3">MED-G162</strain>
    </source>
</reference>
<dbReference type="PANTHER" id="PTHR34475:SF1">
    <property type="entry name" value="CYTOSKELETON PROTEIN RODZ"/>
    <property type="match status" value="1"/>
</dbReference>
<sequence>MKTELKSANSVKTGKQFAEKRIELGLTIEDVSKILYVNKNYLSAIENGNYSIFPSESFAKAYFKKYIKFLKLDIDFPNLFPPNPKKKYKKIFKEINFENSFFKNLKYFIFLIIGLGIGILFFLFLFLNTVNDESLKNNNLDEISILVESIEKNKLELSKTAEEVDLNKLVLKFEGECWLEIYINDQLIEAQLFYDGDKYIKEIITPFKIIVGNADSVKGSYNNDEIDFITNANRLTKVNIINFTNE</sequence>
<dbReference type="InterPro" id="IPR010982">
    <property type="entry name" value="Lambda_DNA-bd_dom_sf"/>
</dbReference>
<dbReference type="SUPFAM" id="SSF47413">
    <property type="entry name" value="lambda repressor-like DNA-binding domains"/>
    <property type="match status" value="1"/>
</dbReference>
<keyword evidence="1" id="KW-1133">Transmembrane helix</keyword>
<evidence type="ECO:0000313" key="4">
    <source>
        <dbReference type="Proteomes" id="UP000319384"/>
    </source>
</evidence>
<dbReference type="Gene3D" id="1.10.260.40">
    <property type="entry name" value="lambda repressor-like DNA-binding domains"/>
    <property type="match status" value="1"/>
</dbReference>
<dbReference type="AlphaFoldDB" id="A0A520N270"/>
<dbReference type="SMART" id="SM00530">
    <property type="entry name" value="HTH_XRE"/>
    <property type="match status" value="1"/>
</dbReference>
<evidence type="ECO:0000256" key="1">
    <source>
        <dbReference type="SAM" id="Phobius"/>
    </source>
</evidence>